<evidence type="ECO:0000256" key="5">
    <source>
        <dbReference type="ARBA" id="ARBA00022741"/>
    </source>
</evidence>
<dbReference type="GO" id="GO:0003700">
    <property type="term" value="F:DNA-binding transcription factor activity"/>
    <property type="evidence" value="ECO:0007669"/>
    <property type="project" value="InterPro"/>
</dbReference>
<reference evidence="16" key="1">
    <citation type="submission" date="2017-06" db="EMBL/GenBank/DDBJ databases">
        <authorList>
            <person name="Varghese N."/>
            <person name="Submissions S."/>
        </authorList>
    </citation>
    <scope>NUCLEOTIDE SEQUENCE [LARGE SCALE GENOMIC DNA]</scope>
    <source>
        <strain evidence="16">DSM 27993</strain>
    </source>
</reference>
<dbReference type="InterPro" id="IPR003661">
    <property type="entry name" value="HisK_dim/P_dom"/>
</dbReference>
<dbReference type="SUPFAM" id="SSF55874">
    <property type="entry name" value="ATPase domain of HSP90 chaperone/DNA topoisomerase II/histidine kinase"/>
    <property type="match status" value="1"/>
</dbReference>
<dbReference type="Gene3D" id="1.10.10.60">
    <property type="entry name" value="Homeodomain-like"/>
    <property type="match status" value="1"/>
</dbReference>
<evidence type="ECO:0000256" key="8">
    <source>
        <dbReference type="ARBA" id="ARBA00023012"/>
    </source>
</evidence>
<evidence type="ECO:0000256" key="2">
    <source>
        <dbReference type="ARBA" id="ARBA00012438"/>
    </source>
</evidence>
<proteinExistence type="predicted"/>
<feature type="domain" description="Response regulatory" evidence="14">
    <location>
        <begin position="1098"/>
        <end position="1213"/>
    </location>
</feature>
<dbReference type="PANTHER" id="PTHR43547:SF2">
    <property type="entry name" value="HYBRID SIGNAL TRANSDUCTION HISTIDINE KINASE C"/>
    <property type="match status" value="1"/>
</dbReference>
<evidence type="ECO:0000313" key="16">
    <source>
        <dbReference type="Proteomes" id="UP000198412"/>
    </source>
</evidence>
<dbReference type="Pfam" id="PF07494">
    <property type="entry name" value="Reg_prop"/>
    <property type="match status" value="4"/>
</dbReference>
<dbReference type="Gene3D" id="3.30.565.10">
    <property type="entry name" value="Histidine kinase-like ATPase, C-terminal domain"/>
    <property type="match status" value="1"/>
</dbReference>
<evidence type="ECO:0000256" key="9">
    <source>
        <dbReference type="ARBA" id="ARBA00023015"/>
    </source>
</evidence>
<evidence type="ECO:0000259" key="14">
    <source>
        <dbReference type="PROSITE" id="PS50110"/>
    </source>
</evidence>
<evidence type="ECO:0000256" key="10">
    <source>
        <dbReference type="ARBA" id="ARBA00023163"/>
    </source>
</evidence>
<dbReference type="SUPFAM" id="SSF46689">
    <property type="entry name" value="Homeodomain-like"/>
    <property type="match status" value="1"/>
</dbReference>
<dbReference type="InterPro" id="IPR015943">
    <property type="entry name" value="WD40/YVTN_repeat-like_dom_sf"/>
</dbReference>
<keyword evidence="3 11" id="KW-0597">Phosphoprotein</keyword>
<dbReference type="EC" id="2.7.13.3" evidence="2"/>
<dbReference type="InterPro" id="IPR009057">
    <property type="entry name" value="Homeodomain-like_sf"/>
</dbReference>
<dbReference type="Pfam" id="PF00072">
    <property type="entry name" value="Response_reg"/>
    <property type="match status" value="1"/>
</dbReference>
<keyword evidence="5" id="KW-0547">Nucleotide-binding</keyword>
<evidence type="ECO:0000259" key="13">
    <source>
        <dbReference type="PROSITE" id="PS50109"/>
    </source>
</evidence>
<dbReference type="SMART" id="SM00388">
    <property type="entry name" value="HisKA"/>
    <property type="match status" value="1"/>
</dbReference>
<keyword evidence="7" id="KW-0067">ATP-binding</keyword>
<dbReference type="Gene3D" id="2.60.40.10">
    <property type="entry name" value="Immunoglobulins"/>
    <property type="match status" value="1"/>
</dbReference>
<dbReference type="SUPFAM" id="SSF47384">
    <property type="entry name" value="Homodimeric domain of signal transducing histidine kinase"/>
    <property type="match status" value="1"/>
</dbReference>
<organism evidence="15 16">
    <name type="scientific">Lutibacter flavus</name>
    <dbReference type="NCBI Taxonomy" id="691689"/>
    <lineage>
        <taxon>Bacteria</taxon>
        <taxon>Pseudomonadati</taxon>
        <taxon>Bacteroidota</taxon>
        <taxon>Flavobacteriia</taxon>
        <taxon>Flavobacteriales</taxon>
        <taxon>Flavobacteriaceae</taxon>
        <taxon>Lutibacter</taxon>
    </lineage>
</organism>
<evidence type="ECO:0000256" key="11">
    <source>
        <dbReference type="PROSITE-ProRule" id="PRU00169"/>
    </source>
</evidence>
<dbReference type="Pfam" id="PF02518">
    <property type="entry name" value="HATPase_c"/>
    <property type="match status" value="1"/>
</dbReference>
<dbReference type="SMART" id="SM00342">
    <property type="entry name" value="HTH_ARAC"/>
    <property type="match status" value="1"/>
</dbReference>
<dbReference type="Gene3D" id="1.10.287.130">
    <property type="match status" value="1"/>
</dbReference>
<evidence type="ECO:0000256" key="6">
    <source>
        <dbReference type="ARBA" id="ARBA00022777"/>
    </source>
</evidence>
<dbReference type="InterPro" id="IPR018060">
    <property type="entry name" value="HTH_AraC"/>
</dbReference>
<keyword evidence="16" id="KW-1185">Reference proteome</keyword>
<dbReference type="PROSITE" id="PS50110">
    <property type="entry name" value="RESPONSE_REGULATORY"/>
    <property type="match status" value="1"/>
</dbReference>
<dbReference type="CDD" id="cd00082">
    <property type="entry name" value="HisKA"/>
    <property type="match status" value="1"/>
</dbReference>
<dbReference type="Pfam" id="PF12833">
    <property type="entry name" value="HTH_18"/>
    <property type="match status" value="1"/>
</dbReference>
<dbReference type="FunFam" id="3.30.565.10:FF:000037">
    <property type="entry name" value="Hybrid sensor histidine kinase/response regulator"/>
    <property type="match status" value="1"/>
</dbReference>
<dbReference type="SUPFAM" id="SSF63829">
    <property type="entry name" value="Calcium-dependent phosphotriesterase"/>
    <property type="match status" value="2"/>
</dbReference>
<dbReference type="EMBL" id="FZNX01000005">
    <property type="protein sequence ID" value="SNR74856.1"/>
    <property type="molecule type" value="Genomic_DNA"/>
</dbReference>
<dbReference type="InterPro" id="IPR001789">
    <property type="entry name" value="Sig_transdc_resp-reg_receiver"/>
</dbReference>
<dbReference type="SMART" id="SM00387">
    <property type="entry name" value="HATPase_c"/>
    <property type="match status" value="1"/>
</dbReference>
<comment type="catalytic activity">
    <reaction evidence="1">
        <text>ATP + protein L-histidine = ADP + protein N-phospho-L-histidine.</text>
        <dbReference type="EC" id="2.7.13.3"/>
    </reaction>
</comment>
<evidence type="ECO:0000256" key="7">
    <source>
        <dbReference type="ARBA" id="ARBA00022840"/>
    </source>
</evidence>
<feature type="domain" description="HTH araC/xylS-type" evidence="12">
    <location>
        <begin position="1245"/>
        <end position="1344"/>
    </location>
</feature>
<name>A0A238YU87_9FLAO</name>
<protein>
    <recommendedName>
        <fullName evidence="2">histidine kinase</fullName>
        <ecNumber evidence="2">2.7.13.3</ecNumber>
    </recommendedName>
</protein>
<dbReference type="InterPro" id="IPR011110">
    <property type="entry name" value="Reg_prop"/>
</dbReference>
<keyword evidence="6" id="KW-0418">Kinase</keyword>
<dbReference type="InterPro" id="IPR036890">
    <property type="entry name" value="HATPase_C_sf"/>
</dbReference>
<dbReference type="Pfam" id="PF00512">
    <property type="entry name" value="HisKA"/>
    <property type="match status" value="1"/>
</dbReference>
<dbReference type="PANTHER" id="PTHR43547">
    <property type="entry name" value="TWO-COMPONENT HISTIDINE KINASE"/>
    <property type="match status" value="1"/>
</dbReference>
<dbReference type="InterPro" id="IPR036097">
    <property type="entry name" value="HisK_dim/P_sf"/>
</dbReference>
<sequence>MTKSYLIFLFIIINIINLRSQNNVNFSHLSPKTDSGYRMIKNTVEDRLGYVWMSQDTGILKFDGYEYWFDSIDSIFNKKEIKDAIERIEIDSKGNILILSRNGLLARREINGNYTQLNYLFSESDKIVLVNKIFTIKNQVWLTDYLGTIYLENKITSKFDSITTIPNIKFTKTEIVDFEITKNNDLIISTNIGVLYKYSKAKDKLHEIKGPFNKYPGILYLTLGKNDDLWIGSEYMGLFQYNQAENKFIQHSYYQDNVDILAKDMILALYCDSEGIVWAGSDGEGLYRINPSNGEIMLFKHNSFDQYALSSNSIININEDSNNNLWVITNYGDINILPNYENNIYHHKGSIKNISARVLSVFKDSNNNLWIGTDGKGLTKTNLTTGSENQFLNIKNSLEGDYIQSIIEDENGNIWIGSYKNGLWFYNSKTKGISKIPISNSKGIQATDVLTIFNDSKGRIWAGSDIGLYLYNSKKEKIASFPFDEKGLFGDLVRCIVEDSDNNIWIGMDRGGLFKFNEKQIFVDSNFQRFQYAKEINQVAEDYSITSMAADTKKGIWIVNSLGELFYYNTINQIFKEYKDYESFKNVTFQTVLMEDENNLWLSSTHGLWNYNIKDSIIKNYYRTDGFQNDYYIKRSAFKDKSGFLYFGGMNGVNGFNPNDISKVPIISQLHINSIEVLNKSASSLIPEQVKNGIEQVKRLDLNYNQSSFSFRFSSIGTILNSNYFYAYRLKGFNDEWKITQNERIATYTNIPPGDYTFEVKAATKNGNWDIPVKTIQIKVHPPIWNHPLAYLLYFIMFCVVIYSIYRWVKLRKNLLLQKLKNNQEKEIYAEKMNFFSKMSHEIQTPLTLILSPIEKMLTNSEEKGDLLLTQRLKIISNNAKRLSRIANELTTIRNKEIGQLKLKVSKKDIIKEIKEIAESFTEQARFKKIDFEQKNFEESFKLWFDIELFEHIIYNLLSNAFKFTPREGKIKLETKLNIEKSMFMISIADSGLGISKEEHANVFKLFYRTNKGKKFRGTGIGLALVKELIDLHKGKIIINSERNKGTEFIVYLPLNKSKYSKKEIVNCEKKPISELKTSLKQPLELAQIENSKYSKSTLLIVEDNFEMQNFLHDIFRNNYKILLADNGAEGLAIAKKEQPNIIISDISMPIMNGLEMCENLQNNNETSHIPIILLTAKNTTETKLKGLEYGAIEFIRKPFDIKELQLKTHNILASHEKAFSNFTSQYISTPEQSNSKSKDILFLEKLIGILNSELGNAEFKLENLSETLNMSYSSLYRKCQNLTGKTIVDLFRLMRLKKAAILICKDGYSISEACFEVGFNDPKYFSKSFKVHFKKTPTNFKKEAENSDLDSFLTKYELI</sequence>
<evidence type="ECO:0000256" key="4">
    <source>
        <dbReference type="ARBA" id="ARBA00022679"/>
    </source>
</evidence>
<dbReference type="Gene3D" id="3.40.50.2300">
    <property type="match status" value="1"/>
</dbReference>
<dbReference type="InterPro" id="IPR013783">
    <property type="entry name" value="Ig-like_fold"/>
</dbReference>
<dbReference type="InterPro" id="IPR004358">
    <property type="entry name" value="Sig_transdc_His_kin-like_C"/>
</dbReference>
<keyword evidence="8" id="KW-0902">Two-component regulatory system</keyword>
<dbReference type="InterPro" id="IPR003594">
    <property type="entry name" value="HATPase_dom"/>
</dbReference>
<dbReference type="PROSITE" id="PS50109">
    <property type="entry name" value="HIS_KIN"/>
    <property type="match status" value="1"/>
</dbReference>
<dbReference type="Proteomes" id="UP000198412">
    <property type="component" value="Unassembled WGS sequence"/>
</dbReference>
<dbReference type="SMART" id="SM00448">
    <property type="entry name" value="REC"/>
    <property type="match status" value="1"/>
</dbReference>
<dbReference type="InterPro" id="IPR011006">
    <property type="entry name" value="CheY-like_superfamily"/>
</dbReference>
<dbReference type="GO" id="GO:0005524">
    <property type="term" value="F:ATP binding"/>
    <property type="evidence" value="ECO:0007669"/>
    <property type="project" value="UniProtKB-KW"/>
</dbReference>
<keyword evidence="4" id="KW-0808">Transferase</keyword>
<dbReference type="InterPro" id="IPR011123">
    <property type="entry name" value="Y_Y_Y"/>
</dbReference>
<evidence type="ECO:0000256" key="3">
    <source>
        <dbReference type="ARBA" id="ARBA00022553"/>
    </source>
</evidence>
<dbReference type="GO" id="GO:0043565">
    <property type="term" value="F:sequence-specific DNA binding"/>
    <property type="evidence" value="ECO:0007669"/>
    <property type="project" value="InterPro"/>
</dbReference>
<keyword evidence="10" id="KW-0804">Transcription</keyword>
<feature type="domain" description="Histidine kinase" evidence="13">
    <location>
        <begin position="838"/>
        <end position="1057"/>
    </location>
</feature>
<dbReference type="Gene3D" id="2.130.10.10">
    <property type="entry name" value="YVTN repeat-like/Quinoprotein amine dehydrogenase"/>
    <property type="match status" value="2"/>
</dbReference>
<dbReference type="PRINTS" id="PR00344">
    <property type="entry name" value="BCTRLSENSOR"/>
</dbReference>
<evidence type="ECO:0000259" key="12">
    <source>
        <dbReference type="PROSITE" id="PS01124"/>
    </source>
</evidence>
<feature type="modified residue" description="4-aspartylphosphate" evidence="11">
    <location>
        <position position="1146"/>
    </location>
</feature>
<dbReference type="GO" id="GO:0000155">
    <property type="term" value="F:phosphorelay sensor kinase activity"/>
    <property type="evidence" value="ECO:0007669"/>
    <property type="project" value="InterPro"/>
</dbReference>
<evidence type="ECO:0000313" key="15">
    <source>
        <dbReference type="EMBL" id="SNR74856.1"/>
    </source>
</evidence>
<dbReference type="SUPFAM" id="SSF52172">
    <property type="entry name" value="CheY-like"/>
    <property type="match status" value="1"/>
</dbReference>
<evidence type="ECO:0000256" key="1">
    <source>
        <dbReference type="ARBA" id="ARBA00000085"/>
    </source>
</evidence>
<gene>
    <name evidence="15" type="ORF">SAMN04488111_2839</name>
</gene>
<dbReference type="Pfam" id="PF07495">
    <property type="entry name" value="Y_Y_Y"/>
    <property type="match status" value="1"/>
</dbReference>
<dbReference type="OrthoDB" id="358279at2"/>
<dbReference type="PROSITE" id="PS01124">
    <property type="entry name" value="HTH_ARAC_FAMILY_2"/>
    <property type="match status" value="1"/>
</dbReference>
<keyword evidence="9" id="KW-0805">Transcription regulation</keyword>
<dbReference type="InterPro" id="IPR005467">
    <property type="entry name" value="His_kinase_dom"/>
</dbReference>
<accession>A0A238YU87</accession>